<evidence type="ECO:0000259" key="1">
    <source>
        <dbReference type="Pfam" id="PF00021"/>
    </source>
</evidence>
<feature type="domain" description="UPAR/Ly6" evidence="1">
    <location>
        <begin position="19"/>
        <end position="102"/>
    </location>
</feature>
<dbReference type="Ensembl" id="ENSSAUT00010046249.1">
    <property type="protein sequence ID" value="ENSSAUP00010043958.1"/>
    <property type="gene ID" value="ENSSAUG00010018418.1"/>
</dbReference>
<dbReference type="InterPro" id="IPR045860">
    <property type="entry name" value="Snake_toxin-like_sf"/>
</dbReference>
<protein>
    <recommendedName>
        <fullName evidence="1">UPAR/Ly6 domain-containing protein</fullName>
    </recommendedName>
</protein>
<dbReference type="Proteomes" id="UP000472265">
    <property type="component" value="Chromosome 3"/>
</dbReference>
<reference evidence="2" key="3">
    <citation type="submission" date="2025-09" db="UniProtKB">
        <authorList>
            <consortium name="Ensembl"/>
        </authorList>
    </citation>
    <scope>IDENTIFICATION</scope>
</reference>
<evidence type="ECO:0000313" key="3">
    <source>
        <dbReference type="Proteomes" id="UP000472265"/>
    </source>
</evidence>
<dbReference type="InParanoid" id="A0A671WYW1"/>
<reference evidence="2" key="1">
    <citation type="submission" date="2021-04" db="EMBL/GenBank/DDBJ databases">
        <authorList>
            <consortium name="Wellcome Sanger Institute Data Sharing"/>
        </authorList>
    </citation>
    <scope>NUCLEOTIDE SEQUENCE [LARGE SCALE GENOMIC DNA]</scope>
</reference>
<reference evidence="2" key="2">
    <citation type="submission" date="2025-08" db="UniProtKB">
        <authorList>
            <consortium name="Ensembl"/>
        </authorList>
    </citation>
    <scope>IDENTIFICATION</scope>
</reference>
<organism evidence="2 3">
    <name type="scientific">Sparus aurata</name>
    <name type="common">Gilthead sea bream</name>
    <dbReference type="NCBI Taxonomy" id="8175"/>
    <lineage>
        <taxon>Eukaryota</taxon>
        <taxon>Metazoa</taxon>
        <taxon>Chordata</taxon>
        <taxon>Craniata</taxon>
        <taxon>Vertebrata</taxon>
        <taxon>Euteleostomi</taxon>
        <taxon>Actinopterygii</taxon>
        <taxon>Neopterygii</taxon>
        <taxon>Teleostei</taxon>
        <taxon>Neoteleostei</taxon>
        <taxon>Acanthomorphata</taxon>
        <taxon>Eupercaria</taxon>
        <taxon>Spariformes</taxon>
        <taxon>Sparidae</taxon>
        <taxon>Sparus</taxon>
    </lineage>
</organism>
<name>A0A671WYW1_SPAAU</name>
<dbReference type="InterPro" id="IPR016054">
    <property type="entry name" value="LY6_UPA_recep-like"/>
</dbReference>
<dbReference type="GeneTree" id="ENSGT00910000144759"/>
<dbReference type="Pfam" id="PF00021">
    <property type="entry name" value="UPAR_LY6"/>
    <property type="match status" value="1"/>
</dbReference>
<dbReference type="SUPFAM" id="SSF57302">
    <property type="entry name" value="Snake toxin-like"/>
    <property type="match status" value="1"/>
</dbReference>
<dbReference type="CDD" id="cd00117">
    <property type="entry name" value="TFP"/>
    <property type="match status" value="1"/>
</dbReference>
<keyword evidence="3" id="KW-1185">Reference proteome</keyword>
<accession>A0A671WYW1</accession>
<evidence type="ECO:0000313" key="2">
    <source>
        <dbReference type="Ensembl" id="ENSSAUP00010043958.1"/>
    </source>
</evidence>
<proteinExistence type="predicted"/>
<dbReference type="AlphaFoldDB" id="A0A671WYW1"/>
<dbReference type="OMA" id="DCCSTDK"/>
<sequence>QKCLISKQHVVQNNCCLESLTCNECKYGLLGFCLSNSEITCSTNTSQCSSGKTSFPSISTSIGFNTLGCAESTACNVTANATIIGVAYTSVLNCCGTDKCNTVALSGAPSTKMTLTAAVGAAVLASVWGSML</sequence>